<evidence type="ECO:0000313" key="3">
    <source>
        <dbReference type="Proteomes" id="UP000008068"/>
    </source>
</evidence>
<dbReference type="InParanoid" id="G0MYH3"/>
<dbReference type="HOGENOM" id="CLU_683749_0_0_1"/>
<dbReference type="EMBL" id="GL379820">
    <property type="protein sequence ID" value="EGT47523.1"/>
    <property type="molecule type" value="Genomic_DNA"/>
</dbReference>
<sequence>MGGADGAGKTTAAVEQFNFRRTPITSGDVDATANHGYWQQKEAEYNALDAHSQAKLSSSPRMLSALESDWNHLKEISIPGLESTPFKQLIPAYPKKELGDGAMSGLLDLVTIRQFYGNPAIGAFMNGPVFDDTRVHGNMFSEFMAQTRAMAYGNIRDGVIYERLNADEDMPRMIMRGIPMLPPAPQQEIAQELIRDFNEMRVSGFDARLDVGHFVVPVTQQEPQQQVVRRPLANNMQAQGPPQQWNNRFNHPNSQGGNQFNNHNHGGQHGNHHHHHHHHNNNHHNCAHGRRGGFVNNRGGGRHGNQQRAQVNQQVPQNPRPAVAENAPSTSTPTRTSPHESKRGQRIPINVVIVDRVEEPGPSLPDSNGNIVVADGYRMWTRKRPNNGLPKNTTNTIFFDRDR</sequence>
<evidence type="ECO:0000313" key="2">
    <source>
        <dbReference type="EMBL" id="EGT47523.1"/>
    </source>
</evidence>
<dbReference type="AlphaFoldDB" id="G0MYH3"/>
<gene>
    <name evidence="2" type="ORF">CAEBREN_22821</name>
</gene>
<name>G0MYH3_CAEBE</name>
<evidence type="ECO:0000256" key="1">
    <source>
        <dbReference type="SAM" id="MobiDB-lite"/>
    </source>
</evidence>
<organism evidence="3">
    <name type="scientific">Caenorhabditis brenneri</name>
    <name type="common">Nematode worm</name>
    <dbReference type="NCBI Taxonomy" id="135651"/>
    <lineage>
        <taxon>Eukaryota</taxon>
        <taxon>Metazoa</taxon>
        <taxon>Ecdysozoa</taxon>
        <taxon>Nematoda</taxon>
        <taxon>Chromadorea</taxon>
        <taxon>Rhabditida</taxon>
        <taxon>Rhabditina</taxon>
        <taxon>Rhabditomorpha</taxon>
        <taxon>Rhabditoidea</taxon>
        <taxon>Rhabditidae</taxon>
        <taxon>Peloderinae</taxon>
        <taxon>Caenorhabditis</taxon>
    </lineage>
</organism>
<feature type="compositionally biased region" description="Basic residues" evidence="1">
    <location>
        <begin position="270"/>
        <end position="291"/>
    </location>
</feature>
<accession>G0MYH3</accession>
<reference evidence="3" key="1">
    <citation type="submission" date="2011-07" db="EMBL/GenBank/DDBJ databases">
        <authorList>
            <consortium name="Caenorhabditis brenneri Sequencing and Analysis Consortium"/>
            <person name="Wilson R.K."/>
        </authorList>
    </citation>
    <scope>NUCLEOTIDE SEQUENCE [LARGE SCALE GENOMIC DNA]</scope>
    <source>
        <strain evidence="3">PB2801</strain>
    </source>
</reference>
<keyword evidence="3" id="KW-1185">Reference proteome</keyword>
<feature type="compositionally biased region" description="Low complexity" evidence="1">
    <location>
        <begin position="304"/>
        <end position="336"/>
    </location>
</feature>
<feature type="region of interest" description="Disordered" evidence="1">
    <location>
        <begin position="236"/>
        <end position="346"/>
    </location>
</feature>
<protein>
    <submittedName>
        <fullName evidence="2">Uncharacterized protein</fullName>
    </submittedName>
</protein>
<feature type="compositionally biased region" description="Low complexity" evidence="1">
    <location>
        <begin position="255"/>
        <end position="265"/>
    </location>
</feature>
<dbReference type="Proteomes" id="UP000008068">
    <property type="component" value="Unassembled WGS sequence"/>
</dbReference>
<dbReference type="eggNOG" id="ENOG502TISQ">
    <property type="taxonomic scope" value="Eukaryota"/>
</dbReference>
<proteinExistence type="predicted"/>
<feature type="compositionally biased region" description="Polar residues" evidence="1">
    <location>
        <begin position="236"/>
        <end position="254"/>
    </location>
</feature>